<sequence>MAVTSTTTVIQVGGAPSSRNWSTELCDCCTDTKTCCCGFWCFPCMQCKAAGDFGWCCAMPLLDFFCCAVSCCLRASMRERYNIDGSGCNDCCALMWCYPFVWCQMAREVKIRKHGSAPPTTTVITNQVTSR</sequence>
<proteinExistence type="inferred from homology"/>
<evidence type="ECO:0000313" key="3">
    <source>
        <dbReference type="Proteomes" id="UP000694546"/>
    </source>
</evidence>
<dbReference type="RefSeq" id="XP_030194308.1">
    <property type="nucleotide sequence ID" value="XM_030338448.1"/>
</dbReference>
<dbReference type="Proteomes" id="UP000694546">
    <property type="component" value="Chromosome 17"/>
</dbReference>
<keyword evidence="3" id="KW-1185">Reference proteome</keyword>
<dbReference type="Ensembl" id="ENSGMOT00000076601.1">
    <property type="protein sequence ID" value="ENSGMOP00000056320.1"/>
    <property type="gene ID" value="ENSGMOG00000029094.1"/>
</dbReference>
<comment type="similarity">
    <text evidence="1">Belongs to the cornifelin family.</text>
</comment>
<reference evidence="2" key="2">
    <citation type="submission" date="2025-09" db="UniProtKB">
        <authorList>
            <consortium name="Ensembl"/>
        </authorList>
    </citation>
    <scope>IDENTIFICATION</scope>
</reference>
<accession>A0A8C5C5N0</accession>
<dbReference type="AlphaFoldDB" id="A0A8C5C5N0"/>
<dbReference type="OMA" id="PAIGWNG"/>
<dbReference type="PANTHER" id="PTHR15907">
    <property type="entry name" value="DUF614 FAMILY PROTEIN-RELATED"/>
    <property type="match status" value="1"/>
</dbReference>
<name>A0A8C5C5N0_GADMO</name>
<gene>
    <name evidence="2" type="primary">LOC115529613</name>
</gene>
<dbReference type="GeneTree" id="ENSGT00940000163927"/>
<dbReference type="OrthoDB" id="1045822at2759"/>
<protein>
    <submittedName>
        <fullName evidence="2">Cornifelin homolog B-like</fullName>
    </submittedName>
</protein>
<dbReference type="GeneID" id="115529613"/>
<organism evidence="2 3">
    <name type="scientific">Gadus morhua</name>
    <name type="common">Atlantic cod</name>
    <dbReference type="NCBI Taxonomy" id="8049"/>
    <lineage>
        <taxon>Eukaryota</taxon>
        <taxon>Metazoa</taxon>
        <taxon>Chordata</taxon>
        <taxon>Craniata</taxon>
        <taxon>Vertebrata</taxon>
        <taxon>Euteleostomi</taxon>
        <taxon>Actinopterygii</taxon>
        <taxon>Neopterygii</taxon>
        <taxon>Teleostei</taxon>
        <taxon>Neoteleostei</taxon>
        <taxon>Acanthomorphata</taxon>
        <taxon>Zeiogadaria</taxon>
        <taxon>Gadariae</taxon>
        <taxon>Gadiformes</taxon>
        <taxon>Gadoidei</taxon>
        <taxon>Gadidae</taxon>
        <taxon>Gadus</taxon>
    </lineage>
</organism>
<reference evidence="2" key="1">
    <citation type="submission" date="2025-08" db="UniProtKB">
        <authorList>
            <consortium name="Ensembl"/>
        </authorList>
    </citation>
    <scope>IDENTIFICATION</scope>
</reference>
<dbReference type="Pfam" id="PF04749">
    <property type="entry name" value="PLAC8"/>
    <property type="match status" value="1"/>
</dbReference>
<evidence type="ECO:0000313" key="2">
    <source>
        <dbReference type="Ensembl" id="ENSGMOP00000056320.1"/>
    </source>
</evidence>
<dbReference type="InterPro" id="IPR006461">
    <property type="entry name" value="PLAC_motif_containing"/>
</dbReference>
<evidence type="ECO:0000256" key="1">
    <source>
        <dbReference type="ARBA" id="ARBA00009024"/>
    </source>
</evidence>
<dbReference type="NCBIfam" id="TIGR01571">
    <property type="entry name" value="A_thal_Cys_rich"/>
    <property type="match status" value="1"/>
</dbReference>